<dbReference type="GO" id="GO:0007032">
    <property type="term" value="P:endosome organization"/>
    <property type="evidence" value="ECO:0007669"/>
    <property type="project" value="TreeGrafter"/>
</dbReference>
<dbReference type="Pfam" id="PF14745">
    <property type="entry name" value="WASH-4_N"/>
    <property type="match status" value="1"/>
</dbReference>
<proteinExistence type="predicted"/>
<keyword evidence="5" id="KW-1185">Reference proteome</keyword>
<dbReference type="PANTHER" id="PTHR31409:SF0">
    <property type="entry name" value="WASH COMPLEX SUBUNIT 4"/>
    <property type="match status" value="1"/>
</dbReference>
<dbReference type="InterPro" id="IPR028283">
    <property type="entry name" value="WASH-7_C"/>
</dbReference>
<dbReference type="InterPro" id="IPR028191">
    <property type="entry name" value="WASH-4_N"/>
</dbReference>
<dbReference type="InterPro" id="IPR027307">
    <property type="entry name" value="WASH7"/>
</dbReference>
<evidence type="ECO:0000313" key="4">
    <source>
        <dbReference type="EMBL" id="CAH0562284.1"/>
    </source>
</evidence>
<dbReference type="GO" id="GO:0005768">
    <property type="term" value="C:endosome"/>
    <property type="evidence" value="ECO:0007669"/>
    <property type="project" value="TreeGrafter"/>
</dbReference>
<feature type="domain" description="WASH complex subunit 4 N-terminal" evidence="2">
    <location>
        <begin position="29"/>
        <end position="572"/>
    </location>
</feature>
<sequence>MWEPANITEKNLNNETHKIIAEAQLRKYGSFLVKFVEDTNSCEKKFENTNNVVVKPLVLNTEPFENVSILHLVHSDNKILSKILASLASICEEINFLVKESDGLYKEFVMYGGEENSNNIENIEIVSQFLETLQKVHNFIVRSQQVLTLLVKQLSCILGKGFYTSTSTSTFSEMLNKFSQLLVCLVTLEALLENPLLQEHMVLYRKCLRNTMHNSKYNISRENVKLFEKIIVTMQNKLLSGRIFKDTLDKFLEDKLITALKNCSLNIEFALYINSLLSELEKEDENINNVQLWMQLNVTTVFSIYIFGNIDKKVIRKLFELNKRISACTLIGNIMWYPEIFFLKHVQVMVKFIDIKTIESQRITHITSKYQMLPKESQLVLSQACSLMIDIQKLSTNSTIKSTYLQEICNLFMNALKFIYRLNVQIKLLINIHTEKDITMTKSVLSALCKFLELLKAMKIILNKYSDTLLNLTLILSHQLSYKALSILGNIKKNFTQEKFYKEHQLDVLSALNVCEHSLKGPNTSQRCTIANLALSASGLPPDMLFTLRLAINQLEIISYFSKVIKTNSDCSFLYWHQVYLLPVYYSKLISNRSNLSRYNLLLSALSDCSSLCDQEKIKEKNDIELKLNVLTPLNQIVETNLRLQTHQHLELPPFDPLKNYISLNFYKYLPAVINDQYKNIKNDTEHYLSGMFYNLTTVVLHNWKTYGEMRRLALLQYGLDTVDDNLPMQTLEQGLDVLEIMRNINVFVSKYLYNLNTQVFIEESSNNKYLNTINISHVANSIRTHGLGIMNTTVNFTYQFLRSQFYIFSQFMFDEHIKSRLLKDLRFFAEHKNEMNQMYPYERAEKFHFGIRKLGLNQSGESYLDLFRKVITHIGNAMGYIRLIKSGGRRCLADGACFIPDLKGIDQLTNIFEESDLPNLSKSAASGVKNDLENFVDNFEEATEYFKLLVKVFVPVLRNKDNIHLKNFYVIVPPLTINFIEHSLSHKDRLNKKNKTDSAFTDDGFALGLAYIIELLDQESQLNSLHWFHAIQRKFKNDRLKIDEQKALSVNDNTKLKQTLTLTEKRIKTFEKEFQLLYYSFNSARLFFQT</sequence>
<name>A0A9P0BF81_BRAAE</name>
<evidence type="ECO:0000313" key="5">
    <source>
        <dbReference type="Proteomes" id="UP001154078"/>
    </source>
</evidence>
<dbReference type="GO" id="GO:0071203">
    <property type="term" value="C:WASH complex"/>
    <property type="evidence" value="ECO:0007669"/>
    <property type="project" value="InterPro"/>
</dbReference>
<gene>
    <name evidence="4" type="ORF">MELIAE_LOCUS11448</name>
</gene>
<dbReference type="Proteomes" id="UP001154078">
    <property type="component" value="Chromosome 8"/>
</dbReference>
<dbReference type="PANTHER" id="PTHR31409">
    <property type="entry name" value="WASH COMPLEX SUBUNIT 4"/>
    <property type="match status" value="1"/>
</dbReference>
<dbReference type="AlphaFoldDB" id="A0A9P0BF81"/>
<dbReference type="Pfam" id="PF14746">
    <property type="entry name" value="WASH-7_C"/>
    <property type="match status" value="1"/>
</dbReference>
<evidence type="ECO:0000259" key="2">
    <source>
        <dbReference type="Pfam" id="PF14745"/>
    </source>
</evidence>
<protein>
    <recommendedName>
        <fullName evidence="6">WASH complex subunit 4</fullName>
    </recommendedName>
</protein>
<evidence type="ECO:0008006" key="6">
    <source>
        <dbReference type="Google" id="ProtNLM"/>
    </source>
</evidence>
<dbReference type="Pfam" id="PF14744">
    <property type="entry name" value="WASH-7_mid"/>
    <property type="match status" value="1"/>
</dbReference>
<evidence type="ECO:0000259" key="3">
    <source>
        <dbReference type="Pfam" id="PF14746"/>
    </source>
</evidence>
<dbReference type="EMBL" id="OV121139">
    <property type="protein sequence ID" value="CAH0562284.1"/>
    <property type="molecule type" value="Genomic_DNA"/>
</dbReference>
<dbReference type="InterPro" id="IPR028282">
    <property type="entry name" value="WASH-7_central"/>
</dbReference>
<evidence type="ECO:0000259" key="1">
    <source>
        <dbReference type="Pfam" id="PF14744"/>
    </source>
</evidence>
<accession>A0A9P0BF81</accession>
<feature type="domain" description="WASH complex subunit 7 C-terminal" evidence="3">
    <location>
        <begin position="924"/>
        <end position="1090"/>
    </location>
</feature>
<feature type="domain" description="WASH complex subunit 7 central" evidence="1">
    <location>
        <begin position="573"/>
        <end position="904"/>
    </location>
</feature>
<dbReference type="OrthoDB" id="10261210at2759"/>
<dbReference type="GO" id="GO:0016197">
    <property type="term" value="P:endosomal transport"/>
    <property type="evidence" value="ECO:0007669"/>
    <property type="project" value="TreeGrafter"/>
</dbReference>
<organism evidence="4 5">
    <name type="scientific">Brassicogethes aeneus</name>
    <name type="common">Rape pollen beetle</name>
    <name type="synonym">Meligethes aeneus</name>
    <dbReference type="NCBI Taxonomy" id="1431903"/>
    <lineage>
        <taxon>Eukaryota</taxon>
        <taxon>Metazoa</taxon>
        <taxon>Ecdysozoa</taxon>
        <taxon>Arthropoda</taxon>
        <taxon>Hexapoda</taxon>
        <taxon>Insecta</taxon>
        <taxon>Pterygota</taxon>
        <taxon>Neoptera</taxon>
        <taxon>Endopterygota</taxon>
        <taxon>Coleoptera</taxon>
        <taxon>Polyphaga</taxon>
        <taxon>Cucujiformia</taxon>
        <taxon>Nitidulidae</taxon>
        <taxon>Meligethinae</taxon>
        <taxon>Brassicogethes</taxon>
    </lineage>
</organism>
<reference evidence="4" key="1">
    <citation type="submission" date="2021-12" db="EMBL/GenBank/DDBJ databases">
        <authorList>
            <person name="King R."/>
        </authorList>
    </citation>
    <scope>NUCLEOTIDE SEQUENCE</scope>
</reference>